<dbReference type="Gene3D" id="2.30.30.40">
    <property type="entry name" value="SH3 Domains"/>
    <property type="match status" value="1"/>
</dbReference>
<evidence type="ECO:0000256" key="2">
    <source>
        <dbReference type="PROSITE-ProRule" id="PRU00192"/>
    </source>
</evidence>
<feature type="signal peptide" evidence="5">
    <location>
        <begin position="1"/>
        <end position="22"/>
    </location>
</feature>
<dbReference type="OrthoDB" id="2503993at2759"/>
<evidence type="ECO:0000313" key="8">
    <source>
        <dbReference type="Proteomes" id="UP000775547"/>
    </source>
</evidence>
<dbReference type="GO" id="GO:1902929">
    <property type="term" value="C:plasma membrane of growing cell tip"/>
    <property type="evidence" value="ECO:0007669"/>
    <property type="project" value="TreeGrafter"/>
</dbReference>
<organism evidence="7 8">
    <name type="scientific">Asterophora parasitica</name>
    <dbReference type="NCBI Taxonomy" id="117018"/>
    <lineage>
        <taxon>Eukaryota</taxon>
        <taxon>Fungi</taxon>
        <taxon>Dikarya</taxon>
        <taxon>Basidiomycota</taxon>
        <taxon>Agaricomycotina</taxon>
        <taxon>Agaricomycetes</taxon>
        <taxon>Agaricomycetidae</taxon>
        <taxon>Agaricales</taxon>
        <taxon>Tricholomatineae</taxon>
        <taxon>Lyophyllaceae</taxon>
        <taxon>Asterophora</taxon>
    </lineage>
</organism>
<dbReference type="Pfam" id="PF12768">
    <property type="entry name" value="Rax2"/>
    <property type="match status" value="1"/>
</dbReference>
<dbReference type="Pfam" id="PF20842">
    <property type="entry name" value="Rax2_2"/>
    <property type="match status" value="1"/>
</dbReference>
<proteinExistence type="predicted"/>
<dbReference type="PANTHER" id="PTHR31778:SF2">
    <property type="entry name" value="BUD SITE SELECTION PROTEIN RAX2"/>
    <property type="match status" value="1"/>
</dbReference>
<reference evidence="7" key="2">
    <citation type="submission" date="2021-10" db="EMBL/GenBank/DDBJ databases">
        <title>Phylogenomics reveals ancestral predisposition of the termite-cultivated fungus Termitomyces towards a domesticated lifestyle.</title>
        <authorList>
            <person name="Auxier B."/>
            <person name="Grum-Grzhimaylo A."/>
            <person name="Cardenas M.E."/>
            <person name="Lodge J.D."/>
            <person name="Laessoe T."/>
            <person name="Pedersen O."/>
            <person name="Smith M.E."/>
            <person name="Kuyper T.W."/>
            <person name="Franco-Molano E.A."/>
            <person name="Baroni T.J."/>
            <person name="Aanen D.K."/>
        </authorList>
    </citation>
    <scope>NUCLEOTIDE SEQUENCE</scope>
    <source>
        <strain evidence="7">AP01</strain>
        <tissue evidence="7">Mycelium</tissue>
    </source>
</reference>
<dbReference type="PROSITE" id="PS50002">
    <property type="entry name" value="SH3"/>
    <property type="match status" value="1"/>
</dbReference>
<feature type="chain" id="PRO_5040502168" description="SH3 domain-containing protein" evidence="5">
    <location>
        <begin position="23"/>
        <end position="1413"/>
    </location>
</feature>
<keyword evidence="8" id="KW-1185">Reference proteome</keyword>
<evidence type="ECO:0000256" key="5">
    <source>
        <dbReference type="SAM" id="SignalP"/>
    </source>
</evidence>
<dbReference type="InterPro" id="IPR011043">
    <property type="entry name" value="Gal_Oxase/kelch_b-propeller"/>
</dbReference>
<feature type="region of interest" description="Disordered" evidence="3">
    <location>
        <begin position="1308"/>
        <end position="1332"/>
    </location>
</feature>
<dbReference type="InterPro" id="IPR015915">
    <property type="entry name" value="Kelch-typ_b-propeller"/>
</dbReference>
<evidence type="ECO:0000259" key="6">
    <source>
        <dbReference type="PROSITE" id="PS50002"/>
    </source>
</evidence>
<dbReference type="SUPFAM" id="SSF50044">
    <property type="entry name" value="SH3-domain"/>
    <property type="match status" value="1"/>
</dbReference>
<keyword evidence="5" id="KW-0732">Signal</keyword>
<accession>A0A9P7G9F4</accession>
<dbReference type="Proteomes" id="UP000775547">
    <property type="component" value="Unassembled WGS sequence"/>
</dbReference>
<name>A0A9P7G9F4_9AGAR</name>
<dbReference type="PANTHER" id="PTHR31778">
    <property type="entry name" value="BUD SITE SELECTION PROTEIN RAX2"/>
    <property type="match status" value="1"/>
</dbReference>
<dbReference type="InterPro" id="IPR048266">
    <property type="entry name" value="Rax2-like_second"/>
</dbReference>
<gene>
    <name evidence="7" type="ORF">DXG03_003911</name>
</gene>
<evidence type="ECO:0000256" key="3">
    <source>
        <dbReference type="SAM" id="MobiDB-lite"/>
    </source>
</evidence>
<reference evidence="7" key="1">
    <citation type="submission" date="2020-07" db="EMBL/GenBank/DDBJ databases">
        <authorList>
            <person name="Nieuwenhuis M."/>
            <person name="Van De Peppel L.J.J."/>
        </authorList>
    </citation>
    <scope>NUCLEOTIDE SEQUENCE</scope>
    <source>
        <strain evidence="7">AP01</strain>
        <tissue evidence="7">Mycelium</tissue>
    </source>
</reference>
<feature type="compositionally biased region" description="Basic and acidic residues" evidence="3">
    <location>
        <begin position="1315"/>
        <end position="1332"/>
    </location>
</feature>
<dbReference type="Gene3D" id="2.120.10.80">
    <property type="entry name" value="Kelch-type beta propeller"/>
    <property type="match status" value="2"/>
</dbReference>
<dbReference type="InterPro" id="IPR036028">
    <property type="entry name" value="SH3-like_dom_sf"/>
</dbReference>
<evidence type="ECO:0000313" key="7">
    <source>
        <dbReference type="EMBL" id="KAG5646314.1"/>
    </source>
</evidence>
<dbReference type="InterPro" id="IPR001452">
    <property type="entry name" value="SH3_domain"/>
</dbReference>
<dbReference type="Pfam" id="PF00018">
    <property type="entry name" value="SH3_1"/>
    <property type="match status" value="1"/>
</dbReference>
<comment type="caution">
    <text evidence="7">The sequence shown here is derived from an EMBL/GenBank/DDBJ whole genome shotgun (WGS) entry which is preliminary data.</text>
</comment>
<dbReference type="InterPro" id="IPR048265">
    <property type="entry name" value="Rax2-like_third"/>
</dbReference>
<keyword evidence="1 2" id="KW-0728">SH3 domain</keyword>
<dbReference type="SMART" id="SM00326">
    <property type="entry name" value="SH3"/>
    <property type="match status" value="1"/>
</dbReference>
<keyword evidence="4" id="KW-0812">Transmembrane</keyword>
<sequence length="1413" mass="146014">MSTTNPSRILFSLSLFANVVFSALPQVDFDRMGTVGLAGAFAGLDLLQNSSSPLAFDPSTSTLLSRDIDGALTRLASTNTGGSIHAGCTLKGTFYVSGSFSSIGDTSATNVASYNPSSNAFAAVGSNGPNGEVHSIFCDAKDSKVWVGGSFTSPGSNVAVWDPKAGTWSAPPFVGVTGAQSKVLSITSNSSDSSIFFAGSFITAFQGNEPVVLNGTNNPNVPFSAGATPFSSSLVPIPLGNAQVDGSPSSPDPQFSNIQNILCPLGDDGPGNSWLAADSNTALVTVRTFTFISANGIRLGNTFQPNHRTTGFSVTTIPDNKVQTLHYRDPATGETQTCSDPCPLSTDSSLLYQDFLFDNTLTITGVQIKLSEFSGVAPGLHLLQLLSSGAFASSVEASNAASCFSPNPSNATFTGNWAAKVANTDIAGTIQTVLVSTVNVGTSAANGPTFTWIPYVSASGNYDINLLVPGCTNFQDCGSRTTVKITVFPGEGLQPWVSTISQQNTADATILIYSGPILPSSPNFVTTVTMTLADSPAGSGQGGTYEIVADRVQMILKSVDGSSDNGPGGNAPGGATGANNGFGFFEWPRNARGVDATKTLPNTTLTSLDSVGIDLFKGAGGSNGLSFSNPSAITTVIHHPSGRIFLAGNFTLSSGAASGSANVVAYENGNLTRLADNGLNGPVTSIVSVGDQLFVGGSFTDTLAGSTNGALRGVAIYDIAKNQWSSLGAGVNGIVVSLGLTNSQVQVAGNFTQLLISTSGLGVDATGFGAWDLRKGAWVNSGGFVVGSISFVGNATSETQLLAGNVISSREFGASGMVLLKNGKNGLKVTPLGVQLDSAGSGSSAGVVRRSSLPRPGWISHVKLSKLFSRQAPATQLSPLPAPLPAPAPAVLVGTFWTNTTSSAEVAIIGGNFSFHAPGSSSESQSVALYNPATGEIRSLQGAQINGTVRSLLVDGSQLYIGGEFSIQGTSANGLAVYDLAKQEWNTDVIPALQGTAGSAVVVRSITKSPSKHETIIVAGSFSQAGSLRCQSICAYTTSSKQWNTLGDGILGEIASIAYAGNNQELLIASGSLALSDNTVSNVVQFSIANATWTALGSPAELPGPVSAIEVNNGNASSIFAAGRSADGTSSFLSFWNGARWSEIGSTLQGDTAVAQLTMVPLQDTHSANGVIEPDRMLMVSGRLDDSSFGNASSALFDGQSFIPYIVSTSATGSSGAVASLFRSFSSFSFNHRKYLAVGVVILISIAIAAGVVFLLALIGILWTLLSRRDDKMNRLDPAEEDDDDSTHHRPSSLLEHINAATRTTILGSSPFHNTHGEQEEEKITRDNHDPFGPDASNYIRAETPSDAMGGIMAEETSRPAHARYSFDGAGEGELPISAGAEVEVLDDRDPAWWYARDVRTGQEGVVPAAYLY</sequence>
<feature type="transmembrane region" description="Helical" evidence="4">
    <location>
        <begin position="1235"/>
        <end position="1266"/>
    </location>
</feature>
<keyword evidence="4" id="KW-1133">Transmembrane helix</keyword>
<dbReference type="InterPro" id="IPR024982">
    <property type="entry name" value="Rax2-like_C"/>
</dbReference>
<protein>
    <recommendedName>
        <fullName evidence="6">SH3 domain-containing protein</fullName>
    </recommendedName>
</protein>
<dbReference type="EMBL" id="JABCKV010000023">
    <property type="protein sequence ID" value="KAG5646314.1"/>
    <property type="molecule type" value="Genomic_DNA"/>
</dbReference>
<feature type="domain" description="SH3" evidence="6">
    <location>
        <begin position="1356"/>
        <end position="1413"/>
    </location>
</feature>
<keyword evidence="4" id="KW-0472">Membrane</keyword>
<evidence type="ECO:0000256" key="1">
    <source>
        <dbReference type="ARBA" id="ARBA00022443"/>
    </source>
</evidence>
<dbReference type="Pfam" id="PF20843">
    <property type="entry name" value="Rax2_3"/>
    <property type="match status" value="1"/>
</dbReference>
<evidence type="ECO:0000256" key="4">
    <source>
        <dbReference type="SAM" id="Phobius"/>
    </source>
</evidence>
<dbReference type="SUPFAM" id="SSF50965">
    <property type="entry name" value="Galactose oxidase, central domain"/>
    <property type="match status" value="3"/>
</dbReference>